<comment type="caution">
    <text evidence="3">The sequence shown here is derived from an EMBL/GenBank/DDBJ whole genome shotgun (WGS) entry which is preliminary data.</text>
</comment>
<dbReference type="InterPro" id="IPR008983">
    <property type="entry name" value="Tumour_necrosis_fac-like_dom"/>
</dbReference>
<dbReference type="PRINTS" id="PR00007">
    <property type="entry name" value="COMPLEMNTC1Q"/>
</dbReference>
<feature type="domain" description="C1q" evidence="2">
    <location>
        <begin position="145"/>
        <end position="240"/>
    </location>
</feature>
<keyword evidence="1" id="KW-0732">Signal</keyword>
<dbReference type="PROSITE" id="PS50871">
    <property type="entry name" value="C1Q"/>
    <property type="match status" value="1"/>
</dbReference>
<feature type="chain" id="PRO_5038670101" description="C1q domain-containing protein" evidence="1">
    <location>
        <begin position="21"/>
        <end position="240"/>
    </location>
</feature>
<feature type="signal peptide" evidence="1">
    <location>
        <begin position="1"/>
        <end position="20"/>
    </location>
</feature>
<sequence length="240" mass="26598">MHLQKKGLIALLQMIVATCAREPSSPICSRYDYEERLLERVLRNELALETTLNEILKTNAKVVDALTQLEDAKTKVDSSLAVMEKKQIEMKSQLADFISNASYIMNSTLVANVGALVEASSQIKENATVTVQQLVKEVNILKDQLNVPTIYFRARITAGTIVLSSGQDVVFPTVDVNEGQGYDPSTGKFTASIPGMYLFSVQYCVYNTYVFLEIVHGDKALQRSAHYDSTGIFPCVTMQV</sequence>
<reference evidence="3" key="2">
    <citation type="submission" date="2020-11" db="EMBL/GenBank/DDBJ databases">
        <authorList>
            <person name="McCartney M.A."/>
            <person name="Auch B."/>
            <person name="Kono T."/>
            <person name="Mallez S."/>
            <person name="Becker A."/>
            <person name="Gohl D.M."/>
            <person name="Silverstein K.A.T."/>
            <person name="Koren S."/>
            <person name="Bechman K.B."/>
            <person name="Herman A."/>
            <person name="Abrahante J.E."/>
            <person name="Garbe J."/>
        </authorList>
    </citation>
    <scope>NUCLEOTIDE SEQUENCE</scope>
    <source>
        <strain evidence="3">Duluth1</strain>
        <tissue evidence="3">Whole animal</tissue>
    </source>
</reference>
<name>A0A9D4LJI6_DREPO</name>
<dbReference type="AlphaFoldDB" id="A0A9D4LJI6"/>
<dbReference type="SUPFAM" id="SSF49842">
    <property type="entry name" value="TNF-like"/>
    <property type="match status" value="1"/>
</dbReference>
<organism evidence="3 4">
    <name type="scientific">Dreissena polymorpha</name>
    <name type="common">Zebra mussel</name>
    <name type="synonym">Mytilus polymorpha</name>
    <dbReference type="NCBI Taxonomy" id="45954"/>
    <lineage>
        <taxon>Eukaryota</taxon>
        <taxon>Metazoa</taxon>
        <taxon>Spiralia</taxon>
        <taxon>Lophotrochozoa</taxon>
        <taxon>Mollusca</taxon>
        <taxon>Bivalvia</taxon>
        <taxon>Autobranchia</taxon>
        <taxon>Heteroconchia</taxon>
        <taxon>Euheterodonta</taxon>
        <taxon>Imparidentia</taxon>
        <taxon>Neoheterodontei</taxon>
        <taxon>Myida</taxon>
        <taxon>Dreissenoidea</taxon>
        <taxon>Dreissenidae</taxon>
        <taxon>Dreissena</taxon>
    </lineage>
</organism>
<keyword evidence="4" id="KW-1185">Reference proteome</keyword>
<dbReference type="Proteomes" id="UP000828390">
    <property type="component" value="Unassembled WGS sequence"/>
</dbReference>
<evidence type="ECO:0000256" key="1">
    <source>
        <dbReference type="SAM" id="SignalP"/>
    </source>
</evidence>
<accession>A0A9D4LJI6</accession>
<dbReference type="Gene3D" id="2.60.120.40">
    <property type="match status" value="1"/>
</dbReference>
<dbReference type="InterPro" id="IPR001073">
    <property type="entry name" value="C1q_dom"/>
</dbReference>
<evidence type="ECO:0000313" key="3">
    <source>
        <dbReference type="EMBL" id="KAH3859897.1"/>
    </source>
</evidence>
<proteinExistence type="predicted"/>
<protein>
    <recommendedName>
        <fullName evidence="2">C1q domain-containing protein</fullName>
    </recommendedName>
</protein>
<dbReference type="EMBL" id="JAIWYP010000003">
    <property type="protein sequence ID" value="KAH3859897.1"/>
    <property type="molecule type" value="Genomic_DNA"/>
</dbReference>
<reference evidence="3" key="1">
    <citation type="journal article" date="2019" name="bioRxiv">
        <title>The Genome of the Zebra Mussel, Dreissena polymorpha: A Resource for Invasive Species Research.</title>
        <authorList>
            <person name="McCartney M.A."/>
            <person name="Auch B."/>
            <person name="Kono T."/>
            <person name="Mallez S."/>
            <person name="Zhang Y."/>
            <person name="Obille A."/>
            <person name="Becker A."/>
            <person name="Abrahante J.E."/>
            <person name="Garbe J."/>
            <person name="Badalamenti J.P."/>
            <person name="Herman A."/>
            <person name="Mangelson H."/>
            <person name="Liachko I."/>
            <person name="Sullivan S."/>
            <person name="Sone E.D."/>
            <person name="Koren S."/>
            <person name="Silverstein K.A.T."/>
            <person name="Beckman K.B."/>
            <person name="Gohl D.M."/>
        </authorList>
    </citation>
    <scope>NUCLEOTIDE SEQUENCE</scope>
    <source>
        <strain evidence="3">Duluth1</strain>
        <tissue evidence="3">Whole animal</tissue>
    </source>
</reference>
<dbReference type="Pfam" id="PF00386">
    <property type="entry name" value="C1q"/>
    <property type="match status" value="1"/>
</dbReference>
<gene>
    <name evidence="3" type="ORF">DPMN_102718</name>
</gene>
<evidence type="ECO:0000313" key="4">
    <source>
        <dbReference type="Proteomes" id="UP000828390"/>
    </source>
</evidence>
<evidence type="ECO:0000259" key="2">
    <source>
        <dbReference type="PROSITE" id="PS50871"/>
    </source>
</evidence>